<dbReference type="EMBL" id="JBFRUW010000016">
    <property type="protein sequence ID" value="MFA0567842.1"/>
    <property type="molecule type" value="Genomic_DNA"/>
</dbReference>
<dbReference type="PANTHER" id="PTHR33594">
    <property type="entry name" value="SUPERFAMILY HYDROLASE, PUTATIVE (AFU_ORTHOLOGUE AFUA_1G03035)-RELATED"/>
    <property type="match status" value="1"/>
</dbReference>
<evidence type="ECO:0000313" key="3">
    <source>
        <dbReference type="Proteomes" id="UP001570417"/>
    </source>
</evidence>
<dbReference type="InterPro" id="IPR006674">
    <property type="entry name" value="HD_domain"/>
</dbReference>
<feature type="domain" description="HD" evidence="1">
    <location>
        <begin position="23"/>
        <end position="127"/>
    </location>
</feature>
<dbReference type="InterPro" id="IPR003607">
    <property type="entry name" value="HD/PDEase_dom"/>
</dbReference>
<gene>
    <name evidence="2" type="ORF">AB4566_06110</name>
</gene>
<proteinExistence type="predicted"/>
<dbReference type="Proteomes" id="UP001570417">
    <property type="component" value="Unassembled WGS sequence"/>
</dbReference>
<keyword evidence="3" id="KW-1185">Reference proteome</keyword>
<dbReference type="PROSITE" id="PS51831">
    <property type="entry name" value="HD"/>
    <property type="match status" value="1"/>
</dbReference>
<accession>A0ABV4N8W3</accession>
<dbReference type="Gene3D" id="1.10.3210.50">
    <property type="match status" value="1"/>
</dbReference>
<dbReference type="Pfam" id="PF01966">
    <property type="entry name" value="HD"/>
    <property type="match status" value="1"/>
</dbReference>
<sequence length="207" mass="23617">MESFENQFEFFIEQTMQTDAAHDLNHVLRVVRSAKELCQAEKARPEIVVPAAYLHDCFTYPKDHPERKNSAFLAADKAIGFLGEINYPTEFFEAIHHAIITHSFSANVTPQTLEAEIIQDADRLDALGAIGIARCIQVSATFGTILYSEHDPFCELRLPEDKTYTVDHFYSKLFKLADTMKTTAGRKEAMKRTKFMRSYLEQLSSEI</sequence>
<comment type="caution">
    <text evidence="2">The sequence shown here is derived from an EMBL/GenBank/DDBJ whole genome shotgun (WGS) entry which is preliminary data.</text>
</comment>
<dbReference type="SUPFAM" id="SSF109604">
    <property type="entry name" value="HD-domain/PDEase-like"/>
    <property type="match status" value="1"/>
</dbReference>
<dbReference type="CDD" id="cd00077">
    <property type="entry name" value="HDc"/>
    <property type="match status" value="1"/>
</dbReference>
<reference evidence="2 3" key="1">
    <citation type="journal article" date="2024" name="ISME J.">
        <title>Tailless and filamentous prophages are predominant in marine Vibrio.</title>
        <authorList>
            <person name="Steensen K."/>
            <person name="Seneca J."/>
            <person name="Bartlau N."/>
            <person name="Yu X.A."/>
            <person name="Hussain F.A."/>
            <person name="Polz M.F."/>
        </authorList>
    </citation>
    <scope>NUCLEOTIDE SEQUENCE [LARGE SCALE GENOMIC DNA]</scope>
    <source>
        <strain evidence="2 3">10N.222.51.A1</strain>
    </source>
</reference>
<evidence type="ECO:0000313" key="2">
    <source>
        <dbReference type="EMBL" id="MFA0567842.1"/>
    </source>
</evidence>
<protein>
    <submittedName>
        <fullName evidence="2">HD domain-containing protein</fullName>
    </submittedName>
</protein>
<organism evidence="2 3">
    <name type="scientific">Vibrio gallaecicus</name>
    <dbReference type="NCBI Taxonomy" id="552386"/>
    <lineage>
        <taxon>Bacteria</taxon>
        <taxon>Pseudomonadati</taxon>
        <taxon>Pseudomonadota</taxon>
        <taxon>Gammaproteobacteria</taxon>
        <taxon>Vibrionales</taxon>
        <taxon>Vibrionaceae</taxon>
        <taxon>Vibrio</taxon>
    </lineage>
</organism>
<dbReference type="SMART" id="SM00471">
    <property type="entry name" value="HDc"/>
    <property type="match status" value="1"/>
</dbReference>
<evidence type="ECO:0000259" key="1">
    <source>
        <dbReference type="PROSITE" id="PS51831"/>
    </source>
</evidence>
<dbReference type="PANTHER" id="PTHR33594:SF1">
    <property type="entry name" value="HD_PDEASE DOMAIN-CONTAINING PROTEIN"/>
    <property type="match status" value="1"/>
</dbReference>
<name>A0ABV4N8W3_9VIBR</name>
<dbReference type="RefSeq" id="WP_372265366.1">
    <property type="nucleotide sequence ID" value="NZ_JBFRUW010000016.1"/>
</dbReference>